<reference evidence="6 7" key="1">
    <citation type="submission" date="2021-06" db="EMBL/GenBank/DDBJ databases">
        <title>Genome-based taxonomic framework of Microbacterium strains isolated from marine environment, the description of four new species and reclassification of four preexisting species.</title>
        <authorList>
            <person name="Lee S.D."/>
            <person name="Kim S.-M."/>
            <person name="Byeon Y.-S."/>
            <person name="Yang H.L."/>
            <person name="Kim I.S."/>
        </authorList>
    </citation>
    <scope>NUCLEOTIDE SEQUENCE [LARGE SCALE GENOMIC DNA]</scope>
    <source>
        <strain evidence="6 7">KACC 14465</strain>
    </source>
</reference>
<evidence type="ECO:0000313" key="7">
    <source>
        <dbReference type="Proteomes" id="UP001215097"/>
    </source>
</evidence>
<keyword evidence="7" id="KW-1185">Reference proteome</keyword>
<dbReference type="InterPro" id="IPR000887">
    <property type="entry name" value="Aldlse_KDPG_KHG"/>
</dbReference>
<evidence type="ECO:0000256" key="4">
    <source>
        <dbReference type="ARBA" id="ARBA00023239"/>
    </source>
</evidence>
<protein>
    <submittedName>
        <fullName evidence="6">Bifunctional 4-hydroxy-2-oxoglutarate aldolase/2-dehydro-3-deoxy-phosphogluconate aldolase</fullName>
    </submittedName>
</protein>
<dbReference type="SUPFAM" id="SSF51569">
    <property type="entry name" value="Aldolase"/>
    <property type="match status" value="1"/>
</dbReference>
<dbReference type="EMBL" id="CP078075">
    <property type="protein sequence ID" value="WDM41919.1"/>
    <property type="molecule type" value="Genomic_DNA"/>
</dbReference>
<dbReference type="Gene3D" id="3.20.20.70">
    <property type="entry name" value="Aldolase class I"/>
    <property type="match status" value="1"/>
</dbReference>
<sequence>MPDRLDRARTTGILAVLRAPSPELALEASEAIIRGGVTGIEVTFSTPEAPAVIRELIARHGDAAYIGAGTVTTPKQATLAADAGAEFLVSPGTLPDLTRAMLDTGRVVMTGAMTPTEVMGALALGVDVVKIFPASLGGPSYLGALRGPFPDAPLMPTGGVSPDNLAAWFGAGAVAVGAGGDLANGASIAASDWADIEQRAARFAAALAAVRGRRARRIHIRAHPASFGIPE</sequence>
<dbReference type="CDD" id="cd00452">
    <property type="entry name" value="KDPG_aldolase"/>
    <property type="match status" value="1"/>
</dbReference>
<evidence type="ECO:0000256" key="3">
    <source>
        <dbReference type="ARBA" id="ARBA00011233"/>
    </source>
</evidence>
<organism evidence="6 7">
    <name type="scientific">Microbacterium luteolum</name>
    <name type="common">Aureobacterium luteolum</name>
    <dbReference type="NCBI Taxonomy" id="69367"/>
    <lineage>
        <taxon>Bacteria</taxon>
        <taxon>Bacillati</taxon>
        <taxon>Actinomycetota</taxon>
        <taxon>Actinomycetes</taxon>
        <taxon>Micrococcales</taxon>
        <taxon>Microbacteriaceae</taxon>
        <taxon>Microbacterium</taxon>
    </lineage>
</organism>
<comment type="pathway">
    <text evidence="1">Carbohydrate acid metabolism.</text>
</comment>
<dbReference type="InterPro" id="IPR013785">
    <property type="entry name" value="Aldolase_TIM"/>
</dbReference>
<dbReference type="PANTHER" id="PTHR30246">
    <property type="entry name" value="2-KETO-3-DEOXY-6-PHOSPHOGLUCONATE ALDOLASE"/>
    <property type="match status" value="1"/>
</dbReference>
<keyword evidence="5" id="KW-0119">Carbohydrate metabolism</keyword>
<dbReference type="Pfam" id="PF01081">
    <property type="entry name" value="Aldolase"/>
    <property type="match status" value="1"/>
</dbReference>
<dbReference type="Proteomes" id="UP001215097">
    <property type="component" value="Chromosome"/>
</dbReference>
<evidence type="ECO:0000313" key="6">
    <source>
        <dbReference type="EMBL" id="WDM41919.1"/>
    </source>
</evidence>
<accession>A0ABY7XII3</accession>
<proteinExistence type="inferred from homology"/>
<dbReference type="PANTHER" id="PTHR30246:SF1">
    <property type="entry name" value="2-DEHYDRO-3-DEOXY-6-PHOSPHOGALACTONATE ALDOLASE-RELATED"/>
    <property type="match status" value="1"/>
</dbReference>
<comment type="similarity">
    <text evidence="2">Belongs to the KHG/KDPG aldolase family.</text>
</comment>
<name>A0ABY7XII3_MICLT</name>
<evidence type="ECO:0000256" key="1">
    <source>
        <dbReference type="ARBA" id="ARBA00004761"/>
    </source>
</evidence>
<evidence type="ECO:0000256" key="2">
    <source>
        <dbReference type="ARBA" id="ARBA00006906"/>
    </source>
</evidence>
<dbReference type="RefSeq" id="WP_282215770.1">
    <property type="nucleotide sequence ID" value="NZ_BAAAUN010000001.1"/>
</dbReference>
<gene>
    <name evidence="6" type="ORF">KV395_00940</name>
</gene>
<keyword evidence="4" id="KW-0456">Lyase</keyword>
<dbReference type="NCBIfam" id="TIGR01182">
    <property type="entry name" value="eda"/>
    <property type="match status" value="1"/>
</dbReference>
<comment type="subunit">
    <text evidence="3">Homotrimer.</text>
</comment>
<evidence type="ECO:0000256" key="5">
    <source>
        <dbReference type="ARBA" id="ARBA00023277"/>
    </source>
</evidence>